<dbReference type="InterPro" id="IPR054831">
    <property type="entry name" value="UPF0122_fam_protein"/>
</dbReference>
<accession>A0A9X3FMI7</accession>
<dbReference type="Proteomes" id="UP001146670">
    <property type="component" value="Unassembled WGS sequence"/>
</dbReference>
<gene>
    <name evidence="4" type="ORF">OW157_02485</name>
</gene>
<evidence type="ECO:0000256" key="2">
    <source>
        <dbReference type="ARBA" id="ARBA00024764"/>
    </source>
</evidence>
<evidence type="ECO:0000313" key="4">
    <source>
        <dbReference type="EMBL" id="MCZ0725433.1"/>
    </source>
</evidence>
<evidence type="ECO:0000256" key="1">
    <source>
        <dbReference type="ARBA" id="ARBA00008720"/>
    </source>
</evidence>
<evidence type="ECO:0000313" key="5">
    <source>
        <dbReference type="Proteomes" id="UP001146670"/>
    </source>
</evidence>
<dbReference type="GO" id="GO:0003677">
    <property type="term" value="F:DNA binding"/>
    <property type="evidence" value="ECO:0007669"/>
    <property type="project" value="UniProtKB-KW"/>
</dbReference>
<reference evidence="4" key="1">
    <citation type="submission" date="2022-12" db="EMBL/GenBank/DDBJ databases">
        <title>Description and comparative metabolic analysis of Aerococcus sp. nov., isolated from the feces of a pig.</title>
        <authorList>
            <person name="Chang Y.-H."/>
        </authorList>
    </citation>
    <scope>NUCLEOTIDE SEQUENCE</scope>
    <source>
        <strain evidence="4">YH-aer222</strain>
    </source>
</reference>
<comment type="caution">
    <text evidence="4">The sequence shown here is derived from an EMBL/GenBank/DDBJ whole genome shotgun (WGS) entry which is preliminary data.</text>
</comment>
<dbReference type="NCBIfam" id="NF001068">
    <property type="entry name" value="PRK00118.1-4"/>
    <property type="match status" value="1"/>
</dbReference>
<sequence>MEIKKTTAMNRLLDFYGDLLTNKQRTYVDLYYGEDYSLGEIAENYQVSRQAVYDNIRRTEKILQSYEDLLHLIHQYDQRRDLGDHILAYVKTNYPSDHHLMTSLADFIAIDDEIENENKEV</sequence>
<keyword evidence="4" id="KW-0238">DNA-binding</keyword>
<organism evidence="4 5">
    <name type="scientific">Aerococcus kribbianus</name>
    <dbReference type="NCBI Taxonomy" id="2999064"/>
    <lineage>
        <taxon>Bacteria</taxon>
        <taxon>Bacillati</taxon>
        <taxon>Bacillota</taxon>
        <taxon>Bacilli</taxon>
        <taxon>Lactobacillales</taxon>
        <taxon>Aerococcaceae</taxon>
        <taxon>Aerococcus</taxon>
    </lineage>
</organism>
<dbReference type="InterPro" id="IPR007394">
    <property type="entry name" value="UPF0122"/>
</dbReference>
<dbReference type="HAMAP" id="MF_00245">
    <property type="entry name" value="UPF0122"/>
    <property type="match status" value="1"/>
</dbReference>
<comment type="similarity">
    <text evidence="1 3">Belongs to the UPF0122 family.</text>
</comment>
<dbReference type="InterPro" id="IPR036388">
    <property type="entry name" value="WH-like_DNA-bd_sf"/>
</dbReference>
<protein>
    <recommendedName>
        <fullName evidence="3">UPF0122 protein OW157_02485</fullName>
    </recommendedName>
</protein>
<dbReference type="PANTHER" id="PTHR40083:SF1">
    <property type="entry name" value="UPF0122 PROTEIN YLXM"/>
    <property type="match status" value="1"/>
</dbReference>
<dbReference type="Gene3D" id="1.10.10.10">
    <property type="entry name" value="Winged helix-like DNA-binding domain superfamily/Winged helix DNA-binding domain"/>
    <property type="match status" value="1"/>
</dbReference>
<dbReference type="NCBIfam" id="NF001070">
    <property type="entry name" value="PRK00118.1-6"/>
    <property type="match status" value="1"/>
</dbReference>
<dbReference type="SUPFAM" id="SSF88659">
    <property type="entry name" value="Sigma3 and sigma4 domains of RNA polymerase sigma factors"/>
    <property type="match status" value="1"/>
</dbReference>
<dbReference type="AlphaFoldDB" id="A0A9X3FMI7"/>
<dbReference type="InterPro" id="IPR013324">
    <property type="entry name" value="RNA_pol_sigma_r3/r4-like"/>
</dbReference>
<dbReference type="PANTHER" id="PTHR40083">
    <property type="entry name" value="UPF0122 PROTEIN CBO2450/CLC_2298"/>
    <property type="match status" value="1"/>
</dbReference>
<proteinExistence type="inferred from homology"/>
<comment type="function">
    <text evidence="2 3">Might take part in the signal recognition particle (SRP) pathway. This is inferred from the conservation of its genetic proximity to ftsY/ffh. May be a regulatory protein.</text>
</comment>
<dbReference type="EMBL" id="JAPRFR010000001">
    <property type="protein sequence ID" value="MCZ0725433.1"/>
    <property type="molecule type" value="Genomic_DNA"/>
</dbReference>
<name>A0A9X3FMI7_9LACT</name>
<keyword evidence="5" id="KW-1185">Reference proteome</keyword>
<dbReference type="Pfam" id="PF04297">
    <property type="entry name" value="UPF0122"/>
    <property type="match status" value="1"/>
</dbReference>
<evidence type="ECO:0000256" key="3">
    <source>
        <dbReference type="HAMAP-Rule" id="MF_00245"/>
    </source>
</evidence>
<dbReference type="RefSeq" id="WP_268751749.1">
    <property type="nucleotide sequence ID" value="NZ_JAPRFQ010000001.1"/>
</dbReference>
<dbReference type="NCBIfam" id="NF045758">
    <property type="entry name" value="YlxM"/>
    <property type="match status" value="1"/>
</dbReference>